<keyword evidence="7" id="KW-0159">Chromosome partition</keyword>
<evidence type="ECO:0000256" key="13">
    <source>
        <dbReference type="PROSITE-ProRule" id="PRU00289"/>
    </source>
</evidence>
<dbReference type="Pfam" id="PF01580">
    <property type="entry name" value="FtsK_SpoIIIE"/>
    <property type="match status" value="1"/>
</dbReference>
<feature type="transmembrane region" description="Helical" evidence="14">
    <location>
        <begin position="140"/>
        <end position="159"/>
    </location>
</feature>
<dbReference type="InterPro" id="IPR027417">
    <property type="entry name" value="P-loop_NTPase"/>
</dbReference>
<comment type="subcellular location">
    <subcellularLocation>
        <location evidence="1">Cell membrane</location>
        <topology evidence="1">Multi-pass membrane protein</topology>
    </subcellularLocation>
</comment>
<dbReference type="InterPro" id="IPR041027">
    <property type="entry name" value="FtsK_alpha"/>
</dbReference>
<keyword evidence="10" id="KW-0238">DNA-binding</keyword>
<dbReference type="InterPro" id="IPR002543">
    <property type="entry name" value="FtsK_dom"/>
</dbReference>
<evidence type="ECO:0000256" key="14">
    <source>
        <dbReference type="SAM" id="Phobius"/>
    </source>
</evidence>
<feature type="domain" description="FtsK" evidence="15">
    <location>
        <begin position="526"/>
        <end position="732"/>
    </location>
</feature>
<evidence type="ECO:0000256" key="5">
    <source>
        <dbReference type="ARBA" id="ARBA00022692"/>
    </source>
</evidence>
<organism evidence="16 17">
    <name type="scientific">Blochmanniella floridana</name>
    <dbReference type="NCBI Taxonomy" id="203907"/>
    <lineage>
        <taxon>Bacteria</taxon>
        <taxon>Pseudomonadati</taxon>
        <taxon>Pseudomonadota</taxon>
        <taxon>Gammaproteobacteria</taxon>
        <taxon>Enterobacterales</taxon>
        <taxon>Enterobacteriaceae</taxon>
        <taxon>ant endosymbionts</taxon>
        <taxon>Candidatus Blochmanniella</taxon>
    </lineage>
</organism>
<dbReference type="Proteomes" id="UP000002192">
    <property type="component" value="Chromosome"/>
</dbReference>
<dbReference type="Gene3D" id="3.30.980.40">
    <property type="match status" value="1"/>
</dbReference>
<keyword evidence="17" id="KW-1185">Reference proteome</keyword>
<name>Q7VR37_BLOFL</name>
<evidence type="ECO:0000256" key="9">
    <source>
        <dbReference type="ARBA" id="ARBA00022989"/>
    </source>
</evidence>
<dbReference type="InterPro" id="IPR050206">
    <property type="entry name" value="FtsK/SpoIIIE/SftA"/>
</dbReference>
<evidence type="ECO:0000256" key="6">
    <source>
        <dbReference type="ARBA" id="ARBA00022741"/>
    </source>
</evidence>
<evidence type="ECO:0000256" key="8">
    <source>
        <dbReference type="ARBA" id="ARBA00022840"/>
    </source>
</evidence>
<dbReference type="GO" id="GO:0003677">
    <property type="term" value="F:DNA binding"/>
    <property type="evidence" value="ECO:0007669"/>
    <property type="project" value="UniProtKB-KW"/>
</dbReference>
<keyword evidence="3" id="KW-1003">Cell membrane</keyword>
<dbReference type="Pfam" id="PF13491">
    <property type="entry name" value="FtsK_4TM"/>
    <property type="match status" value="1"/>
</dbReference>
<feature type="transmembrane region" description="Helical" evidence="14">
    <location>
        <begin position="55"/>
        <end position="79"/>
    </location>
</feature>
<dbReference type="GO" id="GO:0007059">
    <property type="term" value="P:chromosome segregation"/>
    <property type="evidence" value="ECO:0007669"/>
    <property type="project" value="UniProtKB-KW"/>
</dbReference>
<keyword evidence="4 16" id="KW-0132">Cell division</keyword>
<comment type="similarity">
    <text evidence="2">Belongs to the FtsK/SpoIIIE/SftA family.</text>
</comment>
<keyword evidence="9 14" id="KW-1133">Transmembrane helix</keyword>
<dbReference type="PROSITE" id="PS50901">
    <property type="entry name" value="FTSK"/>
    <property type="match status" value="1"/>
</dbReference>
<keyword evidence="8 13" id="KW-0067">ATP-binding</keyword>
<feature type="transmembrane region" description="Helical" evidence="14">
    <location>
        <begin position="6"/>
        <end position="25"/>
    </location>
</feature>
<evidence type="ECO:0000313" key="16">
    <source>
        <dbReference type="EMBL" id="CAD83452.1"/>
    </source>
</evidence>
<dbReference type="EMBL" id="BX248583">
    <property type="protein sequence ID" value="CAD83452.1"/>
    <property type="molecule type" value="Genomic_DNA"/>
</dbReference>
<protein>
    <submittedName>
        <fullName evidence="16">Cell division protein FtsK</fullName>
    </submittedName>
</protein>
<dbReference type="SUPFAM" id="SSF52540">
    <property type="entry name" value="P-loop containing nucleoside triphosphate hydrolases"/>
    <property type="match status" value="1"/>
</dbReference>
<dbReference type="KEGG" id="bfl:Bfl386"/>
<dbReference type="PANTHER" id="PTHR22683:SF41">
    <property type="entry name" value="DNA TRANSLOCASE FTSK"/>
    <property type="match status" value="1"/>
</dbReference>
<dbReference type="AlphaFoldDB" id="Q7VR37"/>
<evidence type="ECO:0000256" key="10">
    <source>
        <dbReference type="ARBA" id="ARBA00023125"/>
    </source>
</evidence>
<evidence type="ECO:0000313" key="17">
    <source>
        <dbReference type="Proteomes" id="UP000002192"/>
    </source>
</evidence>
<evidence type="ECO:0000256" key="7">
    <source>
        <dbReference type="ARBA" id="ARBA00022829"/>
    </source>
</evidence>
<dbReference type="InterPro" id="IPR025199">
    <property type="entry name" value="FtsK_4TM"/>
</dbReference>
<dbReference type="OrthoDB" id="9807790at2"/>
<gene>
    <name evidence="16" type="primary">ftsK</name>
    <name evidence="16" type="ordered locus">Bfl386</name>
</gene>
<dbReference type="GO" id="GO:0005886">
    <property type="term" value="C:plasma membrane"/>
    <property type="evidence" value="ECO:0007669"/>
    <property type="project" value="UniProtKB-SubCell"/>
</dbReference>
<evidence type="ECO:0000256" key="2">
    <source>
        <dbReference type="ARBA" id="ARBA00006474"/>
    </source>
</evidence>
<feature type="transmembrane region" description="Helical" evidence="14">
    <location>
        <begin position="85"/>
        <end position="108"/>
    </location>
</feature>
<dbReference type="Pfam" id="PF17854">
    <property type="entry name" value="FtsK_alpha"/>
    <property type="match status" value="1"/>
</dbReference>
<feature type="transmembrane region" description="Helical" evidence="14">
    <location>
        <begin position="166"/>
        <end position="185"/>
    </location>
</feature>
<keyword evidence="12" id="KW-0131">Cell cycle</keyword>
<dbReference type="Gene3D" id="3.40.50.300">
    <property type="entry name" value="P-loop containing nucleotide triphosphate hydrolases"/>
    <property type="match status" value="1"/>
</dbReference>
<keyword evidence="5 14" id="KW-0812">Transmembrane</keyword>
<evidence type="ECO:0000256" key="1">
    <source>
        <dbReference type="ARBA" id="ARBA00004651"/>
    </source>
</evidence>
<dbReference type="GO" id="GO:0051301">
    <property type="term" value="P:cell division"/>
    <property type="evidence" value="ECO:0007669"/>
    <property type="project" value="UniProtKB-KW"/>
</dbReference>
<evidence type="ECO:0000256" key="4">
    <source>
        <dbReference type="ARBA" id="ARBA00022618"/>
    </source>
</evidence>
<dbReference type="CDD" id="cd01127">
    <property type="entry name" value="TrwB_TraG_TraD_VirD4"/>
    <property type="match status" value="1"/>
</dbReference>
<keyword evidence="6 13" id="KW-0547">Nucleotide-binding</keyword>
<dbReference type="STRING" id="203907.Bfl386"/>
<reference evidence="16 17" key="1">
    <citation type="journal article" date="2003" name="Proc. Natl. Acad. Sci. U.S.A.">
        <title>The genome sequence of Blochmannia floridanus: comparative analysis of reduced genomes.</title>
        <authorList>
            <person name="Gil R."/>
            <person name="Silva F.J."/>
            <person name="Zientz E."/>
            <person name="Delmotte F."/>
            <person name="Gonzalez-Candelas F."/>
            <person name="Latorre A."/>
            <person name="Rausell C."/>
            <person name="Kramerbeek J."/>
            <person name="Gadau J."/>
            <person name="Hoelldobler B."/>
            <person name="van Ham R.C.H.J."/>
            <person name="Gross R."/>
            <person name="Moya A."/>
        </authorList>
    </citation>
    <scope>NUCLEOTIDE SEQUENCE [LARGE SCALE GENOMIC DNA]</scope>
</reference>
<evidence type="ECO:0000256" key="12">
    <source>
        <dbReference type="ARBA" id="ARBA00023306"/>
    </source>
</evidence>
<sequence length="784" mass="89488">MIKLIFTGLFVISLLLYLVIILFSFDYSDPGWMQSVWNESVCNIGGLIGARIADFLFFVFGGVAYLIPLLILFYFWEFFFITTHFAINVVVFRLFKILVFLIICCVLAQCMIDDSFYFPSGGIIGSILFNVININQYVEWNLGILFVGIICGIYFFNYFWKLINKIIIYIMYGIRTGLFMILKIINWRNHHIQQACFNSKICPSVFFTQTKPTRLQDYYGNVYAMNKVLYTYTKYIANSKNIFYPQTLNHSDTVKFIFKKYTMVNQHRYIVEHWKNCSKLNIQCKKYDFNSIKLLNKHDCQNNNDIKKLNKNIKITGNDSPIVSTVLKNNLRKNNNTMITHNMCSTHVGVYNLSNQIKSKVVPINKNLVVSSSKGFNTGFITHNLQKRVNSILPDINLLISNPKNNTVDYSEFETISQLIEQKLLEYRISANVIKIIPGPVITCFALNLSAGIKASKVSGISRDLARSLSVHSVRVVEVIPGTSYVGLEIPNKERHTVYLKDIIHSSKFQDIKSPLAMGLGKDIFGAPVIEDLRYMPHLLVAGTTGSGKSIGINAMIISILYKATPEDVRFIMIDPKILELSIYADIPHLFHEVITNTQDAESTLKWCVEEMERRYKLMSVLGVRNLESYNSEIEQYMMLKPHTSNKNKYSSLTHKKLPYIIVIIDELSDLMIMSDKKVEILITRLTQKARAAGIHLILSTQRPSVDVITGLIKANIPARIAFTVSSKIDSRTILGQSGAESLLGKGDMLYLPSNSSILVRIHGAYVQDQEIQKVVKYWRTQKN</sequence>
<dbReference type="HOGENOM" id="CLU_001981_9_7_6"/>
<dbReference type="PANTHER" id="PTHR22683">
    <property type="entry name" value="SPORULATION PROTEIN RELATED"/>
    <property type="match status" value="1"/>
</dbReference>
<dbReference type="eggNOG" id="COG1674">
    <property type="taxonomic scope" value="Bacteria"/>
</dbReference>
<accession>Q7VR37</accession>
<proteinExistence type="inferred from homology"/>
<evidence type="ECO:0000256" key="11">
    <source>
        <dbReference type="ARBA" id="ARBA00023136"/>
    </source>
</evidence>
<evidence type="ECO:0000256" key="3">
    <source>
        <dbReference type="ARBA" id="ARBA00022475"/>
    </source>
</evidence>
<evidence type="ECO:0000259" key="15">
    <source>
        <dbReference type="PROSITE" id="PS50901"/>
    </source>
</evidence>
<feature type="binding site" evidence="13">
    <location>
        <begin position="543"/>
        <end position="550"/>
    </location>
    <ligand>
        <name>ATP</name>
        <dbReference type="ChEBI" id="CHEBI:30616"/>
    </ligand>
</feature>
<keyword evidence="11 14" id="KW-0472">Membrane</keyword>
<dbReference type="GO" id="GO:0005524">
    <property type="term" value="F:ATP binding"/>
    <property type="evidence" value="ECO:0007669"/>
    <property type="project" value="UniProtKB-UniRule"/>
</dbReference>